<dbReference type="SUPFAM" id="SSF56112">
    <property type="entry name" value="Protein kinase-like (PK-like)"/>
    <property type="match status" value="1"/>
</dbReference>
<dbReference type="SUPFAM" id="SSF48452">
    <property type="entry name" value="TPR-like"/>
    <property type="match status" value="2"/>
</dbReference>
<dbReference type="InParanoid" id="A0A0V0QBD9"/>
<feature type="region of interest" description="Disordered" evidence="5">
    <location>
        <begin position="629"/>
        <end position="651"/>
    </location>
</feature>
<feature type="domain" description="Protein kinase" evidence="6">
    <location>
        <begin position="231"/>
        <end position="527"/>
    </location>
</feature>
<evidence type="ECO:0000256" key="3">
    <source>
        <dbReference type="PROSITE-ProRule" id="PRU00339"/>
    </source>
</evidence>
<evidence type="ECO:0000256" key="4">
    <source>
        <dbReference type="SAM" id="Coils"/>
    </source>
</evidence>
<dbReference type="InterPro" id="IPR008271">
    <property type="entry name" value="Ser/Thr_kinase_AS"/>
</dbReference>
<dbReference type="Gene3D" id="1.10.510.10">
    <property type="entry name" value="Transferase(Phosphotransferase) domain 1"/>
    <property type="match status" value="1"/>
</dbReference>
<feature type="coiled-coil region" evidence="4">
    <location>
        <begin position="818"/>
        <end position="845"/>
    </location>
</feature>
<feature type="compositionally biased region" description="Low complexity" evidence="5">
    <location>
        <begin position="92"/>
        <end position="114"/>
    </location>
</feature>
<dbReference type="InterPro" id="IPR050629">
    <property type="entry name" value="STE20/SPS1-PAK"/>
</dbReference>
<dbReference type="InterPro" id="IPR000719">
    <property type="entry name" value="Prot_kinase_dom"/>
</dbReference>
<feature type="repeat" description="TPR" evidence="3">
    <location>
        <begin position="857"/>
        <end position="890"/>
    </location>
</feature>
<feature type="repeat" description="TPR" evidence="3">
    <location>
        <begin position="995"/>
        <end position="1028"/>
    </location>
</feature>
<keyword evidence="7" id="KW-0808">Transferase</keyword>
<dbReference type="EMBL" id="LDAU01000208">
    <property type="protein sequence ID" value="KRW99564.1"/>
    <property type="molecule type" value="Genomic_DNA"/>
</dbReference>
<dbReference type="PANTHER" id="PTHR48012:SF2">
    <property type="entry name" value="STERILE20-LIKE KINASE, ISOFORM B"/>
    <property type="match status" value="1"/>
</dbReference>
<feature type="region of interest" description="Disordered" evidence="5">
    <location>
        <begin position="92"/>
        <end position="142"/>
    </location>
</feature>
<keyword evidence="7" id="KW-0418">Kinase</keyword>
<dbReference type="Gene3D" id="3.30.200.20">
    <property type="entry name" value="Phosphorylase Kinase, domain 1"/>
    <property type="match status" value="1"/>
</dbReference>
<evidence type="ECO:0000256" key="1">
    <source>
        <dbReference type="ARBA" id="ARBA00022741"/>
    </source>
</evidence>
<dbReference type="GO" id="GO:0005737">
    <property type="term" value="C:cytoplasm"/>
    <property type="evidence" value="ECO:0007669"/>
    <property type="project" value="TreeGrafter"/>
</dbReference>
<protein>
    <submittedName>
        <fullName evidence="7">Protein kinase-like domain</fullName>
    </submittedName>
</protein>
<evidence type="ECO:0000259" key="6">
    <source>
        <dbReference type="PROSITE" id="PS50011"/>
    </source>
</evidence>
<dbReference type="Pfam" id="PF13181">
    <property type="entry name" value="TPR_8"/>
    <property type="match status" value="1"/>
</dbReference>
<dbReference type="InterPro" id="IPR019734">
    <property type="entry name" value="TPR_rpt"/>
</dbReference>
<dbReference type="PROSITE" id="PS50005">
    <property type="entry name" value="TPR"/>
    <property type="match status" value="2"/>
</dbReference>
<dbReference type="PROSITE" id="PS50011">
    <property type="entry name" value="PROTEIN_KINASE_DOM"/>
    <property type="match status" value="1"/>
</dbReference>
<keyword evidence="1" id="KW-0547">Nucleotide-binding</keyword>
<dbReference type="GO" id="GO:0005524">
    <property type="term" value="F:ATP binding"/>
    <property type="evidence" value="ECO:0007669"/>
    <property type="project" value="UniProtKB-KW"/>
</dbReference>
<gene>
    <name evidence="7" type="ORF">PPERSA_13144</name>
</gene>
<accession>A0A0V0QBD9</accession>
<keyword evidence="8" id="KW-1185">Reference proteome</keyword>
<feature type="compositionally biased region" description="Low complexity" evidence="5">
    <location>
        <begin position="632"/>
        <end position="651"/>
    </location>
</feature>
<dbReference type="PANTHER" id="PTHR48012">
    <property type="entry name" value="STERILE20-LIKE KINASE, ISOFORM B-RELATED"/>
    <property type="match status" value="1"/>
</dbReference>
<dbReference type="CDD" id="cd00180">
    <property type="entry name" value="PKc"/>
    <property type="match status" value="1"/>
</dbReference>
<keyword evidence="4" id="KW-0175">Coiled coil</keyword>
<organism evidence="7 8">
    <name type="scientific">Pseudocohnilembus persalinus</name>
    <name type="common">Ciliate</name>
    <dbReference type="NCBI Taxonomy" id="266149"/>
    <lineage>
        <taxon>Eukaryota</taxon>
        <taxon>Sar</taxon>
        <taxon>Alveolata</taxon>
        <taxon>Ciliophora</taxon>
        <taxon>Intramacronucleata</taxon>
        <taxon>Oligohymenophorea</taxon>
        <taxon>Scuticociliatia</taxon>
        <taxon>Philasterida</taxon>
        <taxon>Pseudocohnilembidae</taxon>
        <taxon>Pseudocohnilembus</taxon>
    </lineage>
</organism>
<evidence type="ECO:0000256" key="5">
    <source>
        <dbReference type="SAM" id="MobiDB-lite"/>
    </source>
</evidence>
<proteinExistence type="predicted"/>
<dbReference type="GO" id="GO:0004674">
    <property type="term" value="F:protein serine/threonine kinase activity"/>
    <property type="evidence" value="ECO:0007669"/>
    <property type="project" value="TreeGrafter"/>
</dbReference>
<dbReference type="Pfam" id="PF13424">
    <property type="entry name" value="TPR_12"/>
    <property type="match status" value="1"/>
</dbReference>
<comment type="caution">
    <text evidence="7">The sequence shown here is derived from an EMBL/GenBank/DDBJ whole genome shotgun (WGS) entry which is preliminary data.</text>
</comment>
<feature type="compositionally biased region" description="Acidic residues" evidence="5">
    <location>
        <begin position="115"/>
        <end position="124"/>
    </location>
</feature>
<dbReference type="SMART" id="SM00028">
    <property type="entry name" value="TPR"/>
    <property type="match status" value="5"/>
</dbReference>
<dbReference type="OrthoDB" id="293874at2759"/>
<name>A0A0V0QBD9_PSEPJ</name>
<evidence type="ECO:0000256" key="2">
    <source>
        <dbReference type="ARBA" id="ARBA00022840"/>
    </source>
</evidence>
<dbReference type="InterPro" id="IPR011990">
    <property type="entry name" value="TPR-like_helical_dom_sf"/>
</dbReference>
<dbReference type="Gene3D" id="1.25.40.10">
    <property type="entry name" value="Tetratricopeptide repeat domain"/>
    <property type="match status" value="1"/>
</dbReference>
<dbReference type="Pfam" id="PF00069">
    <property type="entry name" value="Pkinase"/>
    <property type="match status" value="1"/>
</dbReference>
<keyword evidence="2" id="KW-0067">ATP-binding</keyword>
<evidence type="ECO:0000313" key="7">
    <source>
        <dbReference type="EMBL" id="KRW99564.1"/>
    </source>
</evidence>
<reference evidence="7 8" key="1">
    <citation type="journal article" date="2015" name="Sci. Rep.">
        <title>Genome of the facultative scuticociliatosis pathogen Pseudocohnilembus persalinus provides insight into its virulence through horizontal gene transfer.</title>
        <authorList>
            <person name="Xiong J."/>
            <person name="Wang G."/>
            <person name="Cheng J."/>
            <person name="Tian M."/>
            <person name="Pan X."/>
            <person name="Warren A."/>
            <person name="Jiang C."/>
            <person name="Yuan D."/>
            <person name="Miao W."/>
        </authorList>
    </citation>
    <scope>NUCLEOTIDE SEQUENCE [LARGE SCALE GENOMIC DNA]</scope>
    <source>
        <strain evidence="7">36N120E</strain>
    </source>
</reference>
<sequence length="1100" mass="130226">MGGCYTKVFKNKNENKMKKYKMQKDYNMHHDNTFTSHPNNSKNNQIVQQCNLIKRVDMEEMQEKEQLEYVNNNEQNRSGNKNEMNQMQFSDQNQNKNVQKNKQQKQNYVQNSNQNEDDDDENQIQEEKEGDIQEQSEQSTQNYKKKMEMIASNQFNQVGIYENSLSYIKTHTNKKLGGTYQYIESMNWDTIKSGYQDSGLPTITNKQQQRLNQSNNNESFKKQDTQQQVFYNILNQLGKGSQGEVIKIFDNKNQCYYAQKSFFKANKSEYFHEKQVNQQLVKEFGDEVELHEMAVKLIDFNDKELYLIFNYGQMTLADFCEQKFKLQKFFKESEIWYIMVSLCRHLKKLHSKKIYHCDVKPQNILLFLEYSFYKLKLADFGVSTYDQQDHIGHTPWYYPELYSDENKEIKDKNDRFGVGITVLEIMVKNAVCQFQNKIQSSDLGILQKFLTKKMRQYETVIDIIEGFYSKEIIQGCKQLVFQQEFTFCEKEVSCLDDEGNLIYNAVNQEKNEEQKRKIFDLDIKMLVNKLNLCLNSEVLCYEQATLLTQSLENKGLASIQQEYQDNQIQFCYVLYQMGMAKFSQNEYAKALEYYCKAEENLKQQLQKFQSSQQLNPRFFRSGFKFKQLPPINNSRNDSQNQNQSQSQNQNQFPDLEDFQIASFNKRISLQQSKNVSSRFQNDFQDFKQKNNQKRGISDFGEQSQDQIKIQNQNQKHFSEQSAQNSKSSSSTGQDNQFYVKVNQEGNQTTVSVNQKNFGEIKSYTDKNDDQINNDININNINNINNKNNNNQYESENNLYNLGNNQQTQRGKQSYTNFYKQKSIDNKQLQENYKMQQKQQEEFLQLEEEEKIILELLSYLYFQMGQIYYQLGDLERAQFFLQKSLDTQPLNIQDGKLVNYYKTLQCHQFLGKIYTELGEFEKGEQKLRDCLENLESILRQTEEGNQIKVQMDKADTYLSLATLYNSQGKFEQSRIFNQKCLDIYEKILSQEREEMAICYNNLANDYSNLGNISNAENFYKKSLQIKEKIFDANDLELAQGYWNLGLLYYKHKINYGQIQSILKKAQSIFQKNGFIQKVNQLEQIFQKLQEINNNTQEAQKY</sequence>
<dbReference type="SMART" id="SM00220">
    <property type="entry name" value="S_TKc"/>
    <property type="match status" value="1"/>
</dbReference>
<keyword evidence="3" id="KW-0802">TPR repeat</keyword>
<dbReference type="Proteomes" id="UP000054937">
    <property type="component" value="Unassembled WGS sequence"/>
</dbReference>
<dbReference type="AlphaFoldDB" id="A0A0V0QBD9"/>
<feature type="region of interest" description="Disordered" evidence="5">
    <location>
        <begin position="711"/>
        <end position="733"/>
    </location>
</feature>
<evidence type="ECO:0000313" key="8">
    <source>
        <dbReference type="Proteomes" id="UP000054937"/>
    </source>
</evidence>
<dbReference type="InterPro" id="IPR011009">
    <property type="entry name" value="Kinase-like_dom_sf"/>
</dbReference>
<dbReference type="PROSITE" id="PS00108">
    <property type="entry name" value="PROTEIN_KINASE_ST"/>
    <property type="match status" value="1"/>
</dbReference>